<dbReference type="GO" id="GO:0003777">
    <property type="term" value="F:microtubule motor activity"/>
    <property type="evidence" value="ECO:0007669"/>
    <property type="project" value="InterPro"/>
</dbReference>
<keyword evidence="14 25" id="KW-0472">Membrane</keyword>
<comment type="similarity">
    <text evidence="21">Belongs to the TRAFAC class myosin-kinesin ATPase superfamily. Kinesin family.</text>
</comment>
<feature type="transmembrane region" description="Helical" evidence="25">
    <location>
        <begin position="2355"/>
        <end position="2379"/>
    </location>
</feature>
<dbReference type="CDD" id="cd00037">
    <property type="entry name" value="CLECT"/>
    <property type="match status" value="1"/>
</dbReference>
<comment type="similarity">
    <text evidence="5">Belongs to the G-protein coupled receptor 2 family. Adhesion G-protein coupled receptor (ADGR) subfamily.</text>
</comment>
<evidence type="ECO:0000256" key="2">
    <source>
        <dbReference type="ARBA" id="ARBA00004141"/>
    </source>
</evidence>
<feature type="region of interest" description="Disordered" evidence="24">
    <location>
        <begin position="2620"/>
        <end position="2667"/>
    </location>
</feature>
<feature type="domain" description="G-protein coupled receptors family 2 profile 2" evidence="29">
    <location>
        <begin position="2352"/>
        <end position="2599"/>
    </location>
</feature>
<keyword evidence="11 21" id="KW-0067">ATP-binding</keyword>
<keyword evidence="15" id="KW-1015">Disulfide bond</keyword>
<reference evidence="31 32" key="1">
    <citation type="submission" date="2017-12" db="EMBL/GenBank/DDBJ databases">
        <title>Integrating genomic resources of turbot (Scophthalmus maximus) in depth evaluation of genetic and physical mapping variation across individuals.</title>
        <authorList>
            <person name="Martinez P."/>
        </authorList>
    </citation>
    <scope>NUCLEOTIDE SEQUENCE [LARGE SCALE GENOMIC DNA]</scope>
</reference>
<evidence type="ECO:0000256" key="25">
    <source>
        <dbReference type="SAM" id="Phobius"/>
    </source>
</evidence>
<dbReference type="FunFam" id="1.20.1070.10:FF:000252">
    <property type="entry name" value="Adhesion G protein-coupled receptor D2"/>
    <property type="match status" value="1"/>
</dbReference>
<sequence>MSLFSVQARKHTAYYDHLMSTPSARTPGRGRPEDRRGADTTLEKSGTTSGDSACEGSSRTSETSRQVNRTFVVSAPSKSGGGQQTPHRSRLTLQRRSRRRTGAEAAEGSAAESSQNTTPAPEKRLTLQRRTRTPSMDKSAPGQRGVGGGTGLQPKVLREPNGRTPSLLRCASLREAAAKSKGREPAAADTRARPAGTTPSAARQPDEQAHTCETPTKKTPFEKIAAKRAVFEGLARREAPPRPAAGKSASLERPKVSRVTQDGKPAAAPRVSRAPAGAHRPTASRASGSGQRGGSTSPPHPAPGEQPPTRPGEAAKQPDAFKMENSAVTVAVRVRPFSARERAEKALQVIFMNNQETVVQHPESKQSYSFTYDFSFCSVDESERAFASQQTVYETLAKPLLLRAFEGFNTCLFAYGQTGSGKSYTMMGFGEEAGVIPRFCRELFSRLTSIENKEVKCHVEMSYFEVYNEKIHDLLVTRDEPNQRTMPLRVREHPVHGPYVAELSANVVSSYNDIKGWLELGNKQRATAATGMNDKSSRSHSVFTLIMTQTKTEFVEGEEHDHSITSRINLVDLAGSERCNSAQTSGDRLREGASINKSLLTLGKVISALSEQALTRRKVFTPYRESVLTWLLKESLGGNSKTAMIATLSPAGSNVEESLSTLRYAQQARTIINVAKVNEDTSAKLIRELKAEVEKLRAAQMSSLGIEPESVRLFQQEISCLKTKLCQQEREMIEANRAWREKLEQAEIRKREETKELQKAGVTLKVDNRLPNLVNLNEDPQLSEMLLYMIKEGQTTVGKHKSDSSHDIQLTGALIADQHCVITSLHGTVSITPMESAKTFVNGNLISDSIVLHHGDRVILGGDHYFRFNHPAEVQSGKRVSCWTGAGDGHKDFEFAKNELLVAQRVQLEAEIEEAHLKAKEEMMQGIQMAKEVAQKELSDQKALYEDRIHALETELNEETARKRQQELDQQRVANQMAKLKVAKMELEQEVDTHKKRLRLHMETQAMEEQRVSQVRIVEALEAEKRKIAKELEEMQKKRTLRENHTPQNVSPHWGAMKLSLMIEEANKISAKLKKNTVFSRHESSGNENLEQGGLLQVRVQNTKLGISTFWSLDKFQNNMAAMRELEQGDSTSKDDDVFYGPDDEWEQDISASSASTSSFSRRRSRSLLKSRRISGRLYEIRVHPIQSLHSGPSQCSGLMGVAKPPSTHSSSAESALPGICKELIGQSVAHLRGCSGTEESLADRLASDLNLVYEAVQTISDLYDSLEDDSQENVFVCNSVAQTQLVKATAAIESAVFVTTQWLVGVKPVSGLLYTITEELKSQVKKMGGFFQLLIQGCESEITSMVKEAQRKSSQCLDAALLALGHLAAVTCMPLNAVELGAQATGKPSMTVCLLKGTNRGVRSLLEESLTVTREMLREAQLSYPRNPVLQSLKSKTLDLACALQSYMHCHISERESDPQEVEEAMEEASASHLKKLRTTATKLFQLNQAIRQLHSSLSAALRGKDRDSNFSSCRELISSYAEAVDELISGLSKEGALAPSLQLPCLQSVVTARDKLHSALQSLSSPWDEQGAGASRSSVASDKSTGDEILTKESTSTQSAVRNRVQVTSPPVTRQPLVAPGHRMHWLLMPKLGFLVYFHSCISAFTLETRSLTYHEFYYEYVPDRLQWTSAGELCNQRSGALATVTNSEENRNLTTFLKSLNISEPVWIARKVMTYLTSSSVTLILEFSGRSDRKHARLLHKFSSMGSVTVCTRLRFDPNCFGISTIFSYSIQSHINEFQLRANLIQGKPVQLALMVHGIHGPYQEAVDHDDSWHSVCVSWSQNGGRWALYTHGLGFSRGDGLNSSDSIGPDGLFIIGQEQDTFGGSFKKDESFSGSITELHIWDRVLNGSEIFTMEKECSLISSGLVFKWSGAAMEIESSLTKLWRDNPCQGNFTVLANPFLDSLKDGDALQNQTFELFQSPQSDVDCGIFDPVVEHWSLAKCDSFRGAVCQFKKEVLDVFSLPKSPFFSRLSRDPLTKPVMDELSINSSWDRDLTSLQQLSQAVLLTVEAGGQNVLTPSDVLYLSRMIETDLSAAASIHSAGRDAAEVMVSIATNYLKAASLMLEPSIATQWIGRSEDGFSVGPFTIVKSIDSLTDDLADMLSAERRGFTLSTKNIDVYMKWQKLSEEHCRQVFKPSVVSSGTTISSGGQDELIIPDTELQRIHALGYEEVMFIHTHYSHLSEIESGTQEPPVSPQEKFQRILPGHLTSAVISATVRDPSKAQTVPVAVQYTLSSSHVVEYSQRASPVCAFWNFSLMHTQSNSWSSVGCRVTYAGSGVTSCLCNHTTNFAVLMNYLESKWSPEEELILTKLTFIGSGASLCALLVTLMLFTVLDIPKSDRTSIHKNLFIALICAQVILLCSSSAIHNKVACTLVAALLHLFFMAAFSWMLVEGLLLWSKVVAVNLSEERHMKYYYLIGWGLPVLIVTITLASASGKYAADGYCWLSVQNGIIWGFAGPVIFIIMVNIMILTRVVVITVSTAKRRSIMLAMGTSPVEQTYEQIRAAVKAVLVLLPILGLTWLCGVLVPFSIVMAYIFILLNSLQGLFIFLIYGVYNTEVRSTVNRIKERRKALNFSNCASSRPSSSVTSSRPVSFPLGTTPSQEEETTHTYTCSNTPDMGKDEERTRGQLSIPCVQERLENPSSQTFNGTHQHGKAHPPSEVDDDLPAGCSLHVPMELEFTTSCFPRSPAPQKSHGLVCVD</sequence>
<evidence type="ECO:0000256" key="6">
    <source>
        <dbReference type="ARBA" id="ARBA00022490"/>
    </source>
</evidence>
<dbReference type="GO" id="GO:0008017">
    <property type="term" value="F:microtubule binding"/>
    <property type="evidence" value="ECO:0007669"/>
    <property type="project" value="InterPro"/>
</dbReference>
<dbReference type="PANTHER" id="PTHR47117">
    <property type="entry name" value="STAR-RELATED LIPID TRANSFER PROTEIN 9"/>
    <property type="match status" value="1"/>
</dbReference>
<feature type="compositionally biased region" description="Low complexity" evidence="24">
    <location>
        <begin position="265"/>
        <end position="297"/>
    </location>
</feature>
<evidence type="ECO:0000256" key="10">
    <source>
        <dbReference type="ARBA" id="ARBA00022741"/>
    </source>
</evidence>
<evidence type="ECO:0000256" key="12">
    <source>
        <dbReference type="ARBA" id="ARBA00022989"/>
    </source>
</evidence>
<dbReference type="InterPro" id="IPR057244">
    <property type="entry name" value="GAIN_B"/>
</dbReference>
<name>A0A2U9C2I8_SCOMX</name>
<dbReference type="GO" id="GO:0030496">
    <property type="term" value="C:midbody"/>
    <property type="evidence" value="ECO:0007669"/>
    <property type="project" value="UniProtKB-SubCell"/>
</dbReference>
<evidence type="ECO:0000256" key="24">
    <source>
        <dbReference type="SAM" id="MobiDB-lite"/>
    </source>
</evidence>
<dbReference type="GO" id="GO:0016020">
    <property type="term" value="C:membrane"/>
    <property type="evidence" value="ECO:0007669"/>
    <property type="project" value="UniProtKB-SubCell"/>
</dbReference>
<keyword evidence="13 23" id="KW-0175">Coiled coil</keyword>
<comment type="subunit">
    <text evidence="19">Directly interacts with PRC1 within a complex also containing KIF4A, KIF20A and KIF23; targets to the central spindle. Directly interacts with CIT depending on the activation state of the kinase (stronger interaction with the kinase-dead form); targets to the midbody. Interacts with ARRB2; the interaction is detected in the nucleus upon OR1D2 stimulation. Interacts with AKT1; the interaction is detected in the plasma membrane upon INS stimulation and promotes AKT1 phosphorylation. Interacts with SVIL; at midbody during cytokinesis. Interacts with RADIL (via PDZ domain); recruits RADIL to the microtubule network restricting RADIL from interaction with activated RAP1A.</text>
</comment>
<dbReference type="InterPro" id="IPR000832">
    <property type="entry name" value="GPCR_2_secretin-like"/>
</dbReference>
<dbReference type="EMBL" id="CP026254">
    <property type="protein sequence ID" value="AWP10821.1"/>
    <property type="molecule type" value="Genomic_DNA"/>
</dbReference>
<dbReference type="InterPro" id="IPR000203">
    <property type="entry name" value="GPS"/>
</dbReference>
<evidence type="ECO:0000256" key="16">
    <source>
        <dbReference type="ARBA" id="ARBA00023175"/>
    </source>
</evidence>
<keyword evidence="9" id="KW-0493">Microtubule</keyword>
<dbReference type="Gene3D" id="2.60.120.200">
    <property type="match status" value="1"/>
</dbReference>
<feature type="region of interest" description="Disordered" evidence="24">
    <location>
        <begin position="17"/>
        <end position="322"/>
    </location>
</feature>
<dbReference type="InterPro" id="IPR027417">
    <property type="entry name" value="P-loop_NTPase"/>
</dbReference>
<dbReference type="GO" id="GO:0005524">
    <property type="term" value="F:ATP binding"/>
    <property type="evidence" value="ECO:0007669"/>
    <property type="project" value="UniProtKB-UniRule"/>
</dbReference>
<feature type="compositionally biased region" description="Basic and acidic residues" evidence="24">
    <location>
        <begin position="30"/>
        <end position="42"/>
    </location>
</feature>
<evidence type="ECO:0000256" key="15">
    <source>
        <dbReference type="ARBA" id="ARBA00023157"/>
    </source>
</evidence>
<feature type="compositionally biased region" description="Low complexity" evidence="24">
    <location>
        <begin position="2623"/>
        <end position="2637"/>
    </location>
</feature>
<dbReference type="InterPro" id="IPR017981">
    <property type="entry name" value="GPCR_2-like_7TM"/>
</dbReference>
<dbReference type="GO" id="GO:0005874">
    <property type="term" value="C:microtubule"/>
    <property type="evidence" value="ECO:0007669"/>
    <property type="project" value="UniProtKB-KW"/>
</dbReference>
<dbReference type="FunFam" id="2.60.200.20:FF:000020">
    <property type="entry name" value="Kinesin family member 14"/>
    <property type="match status" value="1"/>
</dbReference>
<feature type="region of interest" description="Disordered" evidence="24">
    <location>
        <begin position="2681"/>
        <end position="2705"/>
    </location>
</feature>
<evidence type="ECO:0000256" key="17">
    <source>
        <dbReference type="ARBA" id="ARBA00023212"/>
    </source>
</evidence>
<evidence type="ECO:0000259" key="28">
    <source>
        <dbReference type="PROSITE" id="PS50221"/>
    </source>
</evidence>
<dbReference type="CDD" id="cd01365">
    <property type="entry name" value="KISc_KIF1A_KIF1B"/>
    <property type="match status" value="1"/>
</dbReference>
<evidence type="ECO:0000256" key="1">
    <source>
        <dbReference type="ARBA" id="ARBA00004123"/>
    </source>
</evidence>
<dbReference type="SUPFAM" id="SSF49879">
    <property type="entry name" value="SMAD/FHA domain"/>
    <property type="match status" value="1"/>
</dbReference>
<dbReference type="InterPro" id="IPR001752">
    <property type="entry name" value="Kinesin_motor_dom"/>
</dbReference>
<dbReference type="PROSITE" id="PS50006">
    <property type="entry name" value="FHA_DOMAIN"/>
    <property type="match status" value="1"/>
</dbReference>
<evidence type="ECO:0000256" key="11">
    <source>
        <dbReference type="ARBA" id="ARBA00022840"/>
    </source>
</evidence>
<feature type="compositionally biased region" description="Basic and acidic residues" evidence="24">
    <location>
        <begin position="204"/>
        <end position="225"/>
    </location>
</feature>
<feature type="binding site" evidence="21">
    <location>
        <begin position="416"/>
        <end position="423"/>
    </location>
    <ligand>
        <name>ATP</name>
        <dbReference type="ChEBI" id="CHEBI:30616"/>
    </ligand>
</feature>
<feature type="compositionally biased region" description="Polar residues" evidence="24">
    <location>
        <begin position="2684"/>
        <end position="2694"/>
    </location>
</feature>
<dbReference type="SMART" id="SM00303">
    <property type="entry name" value="GPS"/>
    <property type="match status" value="1"/>
</dbReference>
<dbReference type="Pfam" id="PF16183">
    <property type="entry name" value="Kinesin_assoc"/>
    <property type="match status" value="1"/>
</dbReference>
<dbReference type="Pfam" id="PF00002">
    <property type="entry name" value="7tm_2"/>
    <property type="match status" value="1"/>
</dbReference>
<dbReference type="GO" id="GO:0004930">
    <property type="term" value="F:G protein-coupled receptor activity"/>
    <property type="evidence" value="ECO:0007669"/>
    <property type="project" value="InterPro"/>
</dbReference>
<evidence type="ECO:0000256" key="5">
    <source>
        <dbReference type="ARBA" id="ARBA00007343"/>
    </source>
</evidence>
<dbReference type="PRINTS" id="PR00380">
    <property type="entry name" value="KINESINHEAVY"/>
</dbReference>
<dbReference type="Gene3D" id="2.60.220.50">
    <property type="match status" value="1"/>
</dbReference>
<dbReference type="InterPro" id="IPR001759">
    <property type="entry name" value="PTX_dom"/>
</dbReference>
<dbReference type="CDD" id="cd22707">
    <property type="entry name" value="FHA_KIF14"/>
    <property type="match status" value="1"/>
</dbReference>
<dbReference type="SMART" id="SM00240">
    <property type="entry name" value="FHA"/>
    <property type="match status" value="1"/>
</dbReference>
<protein>
    <recommendedName>
        <fullName evidence="20">Kinesin-like protein KIF14</fullName>
    </recommendedName>
</protein>
<evidence type="ECO:0000256" key="20">
    <source>
        <dbReference type="ARBA" id="ARBA00073220"/>
    </source>
</evidence>
<keyword evidence="18" id="KW-0539">Nucleus</keyword>
<feature type="transmembrane region" description="Helical" evidence="25">
    <location>
        <begin position="2552"/>
        <end position="2570"/>
    </location>
</feature>
<evidence type="ECO:0000256" key="23">
    <source>
        <dbReference type="SAM" id="Coils"/>
    </source>
</evidence>
<feature type="compositionally biased region" description="Pro residues" evidence="24">
    <location>
        <begin position="298"/>
        <end position="310"/>
    </location>
</feature>
<evidence type="ECO:0000256" key="4">
    <source>
        <dbReference type="ARBA" id="ARBA00004214"/>
    </source>
</evidence>
<dbReference type="GO" id="GO:0005819">
    <property type="term" value="C:spindle"/>
    <property type="evidence" value="ECO:0007669"/>
    <property type="project" value="UniProtKB-SubCell"/>
</dbReference>
<dbReference type="Gene3D" id="3.40.850.10">
    <property type="entry name" value="Kinesin motor domain"/>
    <property type="match status" value="1"/>
</dbReference>
<feature type="region of interest" description="Disordered" evidence="24">
    <location>
        <begin position="1565"/>
        <end position="1616"/>
    </location>
</feature>
<feature type="domain" description="FHA" evidence="26">
    <location>
        <begin position="795"/>
        <end position="846"/>
    </location>
</feature>
<evidence type="ECO:0000256" key="14">
    <source>
        <dbReference type="ARBA" id="ARBA00023136"/>
    </source>
</evidence>
<dbReference type="InterPro" id="IPR046338">
    <property type="entry name" value="GAIN_dom_sf"/>
</dbReference>
<feature type="coiled-coil region" evidence="23">
    <location>
        <begin position="729"/>
        <end position="763"/>
    </location>
</feature>
<dbReference type="PROSITE" id="PS00411">
    <property type="entry name" value="KINESIN_MOTOR_1"/>
    <property type="match status" value="1"/>
</dbReference>
<dbReference type="FunFam" id="3.40.850.10:FF:000042">
    <property type="entry name" value="Kinesin family member 14"/>
    <property type="match status" value="1"/>
</dbReference>
<dbReference type="PANTHER" id="PTHR47117:SF7">
    <property type="entry name" value="KINESIN-LIKE PROTEIN KIF14"/>
    <property type="match status" value="1"/>
</dbReference>
<dbReference type="GO" id="GO:0007018">
    <property type="term" value="P:microtubule-based movement"/>
    <property type="evidence" value="ECO:0007669"/>
    <property type="project" value="InterPro"/>
</dbReference>
<feature type="compositionally biased region" description="Basic residues" evidence="24">
    <location>
        <begin position="87"/>
        <end position="100"/>
    </location>
</feature>
<dbReference type="PROSITE" id="PS50221">
    <property type="entry name" value="GAIN_B"/>
    <property type="match status" value="1"/>
</dbReference>
<feature type="compositionally biased region" description="Polar residues" evidence="24">
    <location>
        <begin position="1594"/>
        <end position="1614"/>
    </location>
</feature>
<feature type="compositionally biased region" description="Basic and acidic residues" evidence="24">
    <location>
        <begin position="176"/>
        <end position="192"/>
    </location>
</feature>
<dbReference type="Pfam" id="PF00225">
    <property type="entry name" value="Kinesin"/>
    <property type="match status" value="1"/>
</dbReference>
<feature type="compositionally biased region" description="Low complexity" evidence="24">
    <location>
        <begin position="103"/>
        <end position="114"/>
    </location>
</feature>
<dbReference type="Proteomes" id="UP000246464">
    <property type="component" value="Chromosome 12"/>
</dbReference>
<evidence type="ECO:0000256" key="3">
    <source>
        <dbReference type="ARBA" id="ARBA00004186"/>
    </source>
</evidence>
<dbReference type="GO" id="GO:0043066">
    <property type="term" value="P:negative regulation of apoptotic process"/>
    <property type="evidence" value="ECO:0007669"/>
    <property type="project" value="UniProtKB-ARBA"/>
</dbReference>
<dbReference type="InterPro" id="IPR000253">
    <property type="entry name" value="FHA_dom"/>
</dbReference>
<keyword evidence="12 25" id="KW-1133">Transmembrane helix</keyword>
<evidence type="ECO:0000259" key="26">
    <source>
        <dbReference type="PROSITE" id="PS50006"/>
    </source>
</evidence>
<feature type="coiled-coil region" evidence="23">
    <location>
        <begin position="898"/>
        <end position="1041"/>
    </location>
</feature>
<evidence type="ECO:0000259" key="27">
    <source>
        <dbReference type="PROSITE" id="PS50067"/>
    </source>
</evidence>
<evidence type="ECO:0000256" key="22">
    <source>
        <dbReference type="PROSITE-ProRule" id="PRU01172"/>
    </source>
</evidence>
<keyword evidence="17" id="KW-0206">Cytoskeleton</keyword>
<dbReference type="Gene3D" id="1.20.1070.10">
    <property type="entry name" value="Rhodopsin 7-helix transmembrane proteins"/>
    <property type="match status" value="1"/>
</dbReference>
<comment type="caution">
    <text evidence="22">Lacks conserved residue(s) required for the propagation of feature annotation.</text>
</comment>
<dbReference type="InterPro" id="IPR056523">
    <property type="entry name" value="4HB_KIF14"/>
</dbReference>
<feature type="domain" description="Kinesin motor" evidence="27">
    <location>
        <begin position="327"/>
        <end position="671"/>
    </location>
</feature>
<evidence type="ECO:0000256" key="13">
    <source>
        <dbReference type="ARBA" id="ARBA00023054"/>
    </source>
</evidence>
<evidence type="ECO:0000256" key="19">
    <source>
        <dbReference type="ARBA" id="ARBA00064520"/>
    </source>
</evidence>
<dbReference type="InterPro" id="IPR019821">
    <property type="entry name" value="Kinesin_motor_CS"/>
</dbReference>
<feature type="transmembrane region" description="Helical" evidence="25">
    <location>
        <begin position="2391"/>
        <end position="2409"/>
    </location>
</feature>
<feature type="transmembrane region" description="Helical" evidence="25">
    <location>
        <begin position="2421"/>
        <end position="2445"/>
    </location>
</feature>
<evidence type="ECO:0000256" key="9">
    <source>
        <dbReference type="ARBA" id="ARBA00022701"/>
    </source>
</evidence>
<keyword evidence="6" id="KW-0963">Cytoplasm</keyword>
<gene>
    <name evidence="31" type="ORF">SMAX5B_022259</name>
</gene>
<dbReference type="Gene3D" id="2.60.200.20">
    <property type="match status" value="1"/>
</dbReference>
<evidence type="ECO:0000313" key="31">
    <source>
        <dbReference type="EMBL" id="AWP10821.1"/>
    </source>
</evidence>
<dbReference type="SUPFAM" id="SSF52540">
    <property type="entry name" value="P-loop containing nucleoside triphosphate hydrolases"/>
    <property type="match status" value="1"/>
</dbReference>
<evidence type="ECO:0000256" key="8">
    <source>
        <dbReference type="ARBA" id="ARBA00022692"/>
    </source>
</evidence>
<accession>A0A2U9C2I8</accession>
<dbReference type="SUPFAM" id="SSF49899">
    <property type="entry name" value="Concanavalin A-like lectins/glucanases"/>
    <property type="match status" value="1"/>
</dbReference>
<dbReference type="Pfam" id="PF01825">
    <property type="entry name" value="GPS"/>
    <property type="match status" value="1"/>
</dbReference>
<dbReference type="Pfam" id="PF00498">
    <property type="entry name" value="FHA"/>
    <property type="match status" value="1"/>
</dbReference>
<keyword evidence="16 21" id="KW-0505">Motor protein</keyword>
<dbReference type="Gene3D" id="3.10.100.10">
    <property type="entry name" value="Mannose-Binding Protein A, subunit A"/>
    <property type="match status" value="1"/>
</dbReference>
<feature type="domain" description="GAIN-B" evidence="28">
    <location>
        <begin position="2172"/>
        <end position="2343"/>
    </location>
</feature>
<evidence type="ECO:0000256" key="7">
    <source>
        <dbReference type="ARBA" id="ARBA00022553"/>
    </source>
</evidence>
<dbReference type="GO" id="GO:0007166">
    <property type="term" value="P:cell surface receptor signaling pathway"/>
    <property type="evidence" value="ECO:0007669"/>
    <property type="project" value="InterPro"/>
</dbReference>
<dbReference type="Pfam" id="PF00354">
    <property type="entry name" value="Pentaxin"/>
    <property type="match status" value="1"/>
</dbReference>
<keyword evidence="8 25" id="KW-0812">Transmembrane</keyword>
<comment type="subcellular location">
    <subcellularLocation>
        <location evidence="3">Cytoplasm</location>
        <location evidence="3">Cytoskeleton</location>
        <location evidence="3">Spindle</location>
    </subcellularLocation>
    <subcellularLocation>
        <location evidence="2">Membrane</location>
        <topology evidence="2">Multi-pass membrane protein</topology>
    </subcellularLocation>
    <subcellularLocation>
        <location evidence="4">Midbody</location>
    </subcellularLocation>
    <subcellularLocation>
        <location evidence="1">Nucleus</location>
    </subcellularLocation>
</comment>
<feature type="compositionally biased region" description="Polar residues" evidence="24">
    <location>
        <begin position="43"/>
        <end position="71"/>
    </location>
</feature>
<feature type="transmembrane region" description="Helical" evidence="25">
    <location>
        <begin position="2576"/>
        <end position="2598"/>
    </location>
</feature>
<dbReference type="SMART" id="SM00129">
    <property type="entry name" value="KISc"/>
    <property type="match status" value="1"/>
</dbReference>
<evidence type="ECO:0000256" key="18">
    <source>
        <dbReference type="ARBA" id="ARBA00023242"/>
    </source>
</evidence>
<feature type="domain" description="Pentraxin (PTX)" evidence="30">
    <location>
        <begin position="1724"/>
        <end position="1933"/>
    </location>
</feature>
<feature type="transmembrane region" description="Helical" evidence="25">
    <location>
        <begin position="2495"/>
        <end position="2519"/>
    </location>
</feature>
<proteinExistence type="inferred from homology"/>
<dbReference type="InterPro" id="IPR036961">
    <property type="entry name" value="Kinesin_motor_dom_sf"/>
</dbReference>
<dbReference type="GO" id="GO:0005634">
    <property type="term" value="C:nucleus"/>
    <property type="evidence" value="ECO:0007669"/>
    <property type="project" value="UniProtKB-SubCell"/>
</dbReference>
<evidence type="ECO:0000313" key="32">
    <source>
        <dbReference type="Proteomes" id="UP000246464"/>
    </source>
</evidence>
<dbReference type="InterPro" id="IPR032405">
    <property type="entry name" value="Kinesin_assoc"/>
</dbReference>
<dbReference type="Pfam" id="PF23313">
    <property type="entry name" value="4HB_KIF14"/>
    <property type="match status" value="1"/>
</dbReference>
<dbReference type="PROSITE" id="PS51828">
    <property type="entry name" value="PTX_2"/>
    <property type="match status" value="1"/>
</dbReference>
<dbReference type="InterPro" id="IPR013320">
    <property type="entry name" value="ConA-like_dom_sf"/>
</dbReference>
<keyword evidence="10 21" id="KW-0547">Nucleotide-binding</keyword>
<keyword evidence="32" id="KW-1185">Reference proteome</keyword>
<evidence type="ECO:0000259" key="30">
    <source>
        <dbReference type="PROSITE" id="PS51828"/>
    </source>
</evidence>
<feature type="transmembrane region" description="Helical" evidence="25">
    <location>
        <begin position="2457"/>
        <end position="2475"/>
    </location>
</feature>
<dbReference type="InterPro" id="IPR016186">
    <property type="entry name" value="C-type_lectin-like/link_sf"/>
</dbReference>
<dbReference type="SMART" id="SM00159">
    <property type="entry name" value="PTX"/>
    <property type="match status" value="1"/>
</dbReference>
<dbReference type="PROSITE" id="PS50261">
    <property type="entry name" value="G_PROTEIN_RECEP_F2_4"/>
    <property type="match status" value="1"/>
</dbReference>
<organism evidence="31 32">
    <name type="scientific">Scophthalmus maximus</name>
    <name type="common">Turbot</name>
    <name type="synonym">Psetta maxima</name>
    <dbReference type="NCBI Taxonomy" id="52904"/>
    <lineage>
        <taxon>Eukaryota</taxon>
        <taxon>Metazoa</taxon>
        <taxon>Chordata</taxon>
        <taxon>Craniata</taxon>
        <taxon>Vertebrata</taxon>
        <taxon>Euteleostomi</taxon>
        <taxon>Actinopterygii</taxon>
        <taxon>Neopterygii</taxon>
        <taxon>Teleostei</taxon>
        <taxon>Neoteleostei</taxon>
        <taxon>Acanthomorphata</taxon>
        <taxon>Carangaria</taxon>
        <taxon>Pleuronectiformes</taxon>
        <taxon>Pleuronectoidei</taxon>
        <taxon>Scophthalmidae</taxon>
        <taxon>Scophthalmus</taxon>
    </lineage>
</organism>
<evidence type="ECO:0000259" key="29">
    <source>
        <dbReference type="PROSITE" id="PS50261"/>
    </source>
</evidence>
<dbReference type="InterPro" id="IPR008984">
    <property type="entry name" value="SMAD_FHA_dom_sf"/>
</dbReference>
<dbReference type="InterPro" id="IPR016187">
    <property type="entry name" value="CTDL_fold"/>
</dbReference>
<dbReference type="SUPFAM" id="SSF56436">
    <property type="entry name" value="C-type lectin-like"/>
    <property type="match status" value="1"/>
</dbReference>
<evidence type="ECO:0000256" key="21">
    <source>
        <dbReference type="PROSITE-ProRule" id="PRU00283"/>
    </source>
</evidence>
<dbReference type="PROSITE" id="PS50067">
    <property type="entry name" value="KINESIN_MOTOR_2"/>
    <property type="match status" value="1"/>
</dbReference>
<keyword evidence="7" id="KW-0597">Phosphoprotein</keyword>